<comment type="caution">
    <text evidence="2">The sequence shown here is derived from an EMBL/GenBank/DDBJ whole genome shotgun (WGS) entry which is preliminary data.</text>
</comment>
<dbReference type="GO" id="GO:0004672">
    <property type="term" value="F:protein kinase activity"/>
    <property type="evidence" value="ECO:0007669"/>
    <property type="project" value="InterPro"/>
</dbReference>
<keyword evidence="3" id="KW-1185">Reference proteome</keyword>
<protein>
    <recommendedName>
        <fullName evidence="1">Protein kinase domain-containing protein</fullName>
    </recommendedName>
</protein>
<dbReference type="PROSITE" id="PS50011">
    <property type="entry name" value="PROTEIN_KINASE_DOM"/>
    <property type="match status" value="1"/>
</dbReference>
<dbReference type="SUPFAM" id="SSF56112">
    <property type="entry name" value="Protein kinase-like (PK-like)"/>
    <property type="match status" value="1"/>
</dbReference>
<evidence type="ECO:0000313" key="2">
    <source>
        <dbReference type="EMBL" id="GHO98789.1"/>
    </source>
</evidence>
<dbReference type="InterPro" id="IPR002575">
    <property type="entry name" value="Aminoglycoside_PTrfase"/>
</dbReference>
<dbReference type="RefSeq" id="WP_220209479.1">
    <property type="nucleotide sequence ID" value="NZ_BNJK01000002.1"/>
</dbReference>
<reference evidence="2" key="1">
    <citation type="submission" date="2020-10" db="EMBL/GenBank/DDBJ databases">
        <title>Taxonomic study of unclassified bacteria belonging to the class Ktedonobacteria.</title>
        <authorList>
            <person name="Yabe S."/>
            <person name="Wang C.M."/>
            <person name="Zheng Y."/>
            <person name="Sakai Y."/>
            <person name="Cavaletti L."/>
            <person name="Monciardini P."/>
            <person name="Donadio S."/>
        </authorList>
    </citation>
    <scope>NUCLEOTIDE SEQUENCE</scope>
    <source>
        <strain evidence="2">ID150040</strain>
    </source>
</reference>
<name>A0A8J3INB9_9CHLR</name>
<evidence type="ECO:0000313" key="3">
    <source>
        <dbReference type="Proteomes" id="UP000597444"/>
    </source>
</evidence>
<accession>A0A8J3INB9</accession>
<dbReference type="EMBL" id="BNJK01000002">
    <property type="protein sequence ID" value="GHO98789.1"/>
    <property type="molecule type" value="Genomic_DNA"/>
</dbReference>
<evidence type="ECO:0000259" key="1">
    <source>
        <dbReference type="PROSITE" id="PS50011"/>
    </source>
</evidence>
<gene>
    <name evidence="2" type="ORF">KSF_088370</name>
</gene>
<sequence length="72" mass="8132">MPISRTNSKPLQSLFAGVAEKSEELYGHLPQQLVHRDYDPSNLLMKDQRVTAVLDFEFAGIDLRIMDVCVAL</sequence>
<dbReference type="InterPro" id="IPR011009">
    <property type="entry name" value="Kinase-like_dom_sf"/>
</dbReference>
<proteinExistence type="predicted"/>
<feature type="domain" description="Protein kinase" evidence="1">
    <location>
        <begin position="1"/>
        <end position="72"/>
    </location>
</feature>
<organism evidence="2 3">
    <name type="scientific">Reticulibacter mediterranei</name>
    <dbReference type="NCBI Taxonomy" id="2778369"/>
    <lineage>
        <taxon>Bacteria</taxon>
        <taxon>Bacillati</taxon>
        <taxon>Chloroflexota</taxon>
        <taxon>Ktedonobacteria</taxon>
        <taxon>Ktedonobacterales</taxon>
        <taxon>Reticulibacteraceae</taxon>
        <taxon>Reticulibacter</taxon>
    </lineage>
</organism>
<dbReference type="AlphaFoldDB" id="A0A8J3INB9"/>
<dbReference type="GO" id="GO:0005524">
    <property type="term" value="F:ATP binding"/>
    <property type="evidence" value="ECO:0007669"/>
    <property type="project" value="InterPro"/>
</dbReference>
<dbReference type="Gene3D" id="3.90.1200.10">
    <property type="match status" value="1"/>
</dbReference>
<dbReference type="Pfam" id="PF01636">
    <property type="entry name" value="APH"/>
    <property type="match status" value="1"/>
</dbReference>
<dbReference type="InterPro" id="IPR000719">
    <property type="entry name" value="Prot_kinase_dom"/>
</dbReference>
<dbReference type="Proteomes" id="UP000597444">
    <property type="component" value="Unassembled WGS sequence"/>
</dbReference>